<evidence type="ECO:0000259" key="12">
    <source>
        <dbReference type="PROSITE" id="PS52002"/>
    </source>
</evidence>
<accession>A0ABP1Q7M3</accession>
<protein>
    <recommendedName>
        <fullName evidence="11">Small nuclear ribonucleoprotein E</fullName>
        <shortName evidence="11">snRNP-E</shortName>
    </recommendedName>
    <alternativeName>
        <fullName evidence="11">Sm protein E</fullName>
    </alternativeName>
</protein>
<dbReference type="EMBL" id="CAXLJM020000023">
    <property type="protein sequence ID" value="CAL8089597.1"/>
    <property type="molecule type" value="Genomic_DNA"/>
</dbReference>
<comment type="caution">
    <text evidence="13">The sequence shown here is derived from an EMBL/GenBank/DDBJ whole genome shotgun (WGS) entry which is preliminary data.</text>
</comment>
<keyword evidence="6 11" id="KW-0747">Spliceosome</keyword>
<evidence type="ECO:0000256" key="1">
    <source>
        <dbReference type="ARBA" id="ARBA00004123"/>
    </source>
</evidence>
<dbReference type="PANTHER" id="PTHR11193">
    <property type="entry name" value="SMALL NUCLEAR RIBONUCLEOPROTEIN E"/>
    <property type="match status" value="1"/>
</dbReference>
<feature type="domain" description="Sm" evidence="12">
    <location>
        <begin position="20"/>
        <end position="97"/>
    </location>
</feature>
<dbReference type="PROSITE" id="PS52002">
    <property type="entry name" value="SM"/>
    <property type="match status" value="1"/>
</dbReference>
<dbReference type="SMART" id="SM00651">
    <property type="entry name" value="Sm"/>
    <property type="match status" value="1"/>
</dbReference>
<dbReference type="Gene3D" id="2.30.30.100">
    <property type="match status" value="1"/>
</dbReference>
<evidence type="ECO:0000256" key="10">
    <source>
        <dbReference type="ARBA" id="ARBA00023274"/>
    </source>
</evidence>
<dbReference type="SUPFAM" id="SSF50182">
    <property type="entry name" value="Sm-like ribonucleoproteins"/>
    <property type="match status" value="1"/>
</dbReference>
<evidence type="ECO:0000256" key="11">
    <source>
        <dbReference type="RuleBase" id="RU365053"/>
    </source>
</evidence>
<dbReference type="InterPro" id="IPR047575">
    <property type="entry name" value="Sm"/>
</dbReference>
<gene>
    <name evidence="13" type="ORF">ODALV1_LOCUS7424</name>
</gene>
<keyword evidence="9 11" id="KW-0539">Nucleus</keyword>
<evidence type="ECO:0000256" key="6">
    <source>
        <dbReference type="ARBA" id="ARBA00022728"/>
    </source>
</evidence>
<evidence type="ECO:0000313" key="13">
    <source>
        <dbReference type="EMBL" id="CAL8089597.1"/>
    </source>
</evidence>
<name>A0ABP1Q7M3_9HEXA</name>
<evidence type="ECO:0000256" key="9">
    <source>
        <dbReference type="ARBA" id="ARBA00023242"/>
    </source>
</evidence>
<evidence type="ECO:0000256" key="4">
    <source>
        <dbReference type="ARBA" id="ARBA00022490"/>
    </source>
</evidence>
<dbReference type="InterPro" id="IPR027078">
    <property type="entry name" value="snRNP-E"/>
</dbReference>
<organism evidence="13 14">
    <name type="scientific">Orchesella dallaii</name>
    <dbReference type="NCBI Taxonomy" id="48710"/>
    <lineage>
        <taxon>Eukaryota</taxon>
        <taxon>Metazoa</taxon>
        <taxon>Ecdysozoa</taxon>
        <taxon>Arthropoda</taxon>
        <taxon>Hexapoda</taxon>
        <taxon>Collembola</taxon>
        <taxon>Entomobryomorpha</taxon>
        <taxon>Entomobryoidea</taxon>
        <taxon>Orchesellidae</taxon>
        <taxon>Orchesellinae</taxon>
        <taxon>Orchesella</taxon>
    </lineage>
</organism>
<proteinExistence type="inferred from homology"/>
<comment type="subcellular location">
    <subcellularLocation>
        <location evidence="2">Cytoplasm</location>
    </subcellularLocation>
    <subcellularLocation>
        <location evidence="1 11">Nucleus</location>
    </subcellularLocation>
</comment>
<evidence type="ECO:0000256" key="7">
    <source>
        <dbReference type="ARBA" id="ARBA00022884"/>
    </source>
</evidence>
<keyword evidence="4" id="KW-0963">Cytoplasm</keyword>
<keyword evidence="14" id="KW-1185">Reference proteome</keyword>
<dbReference type="Proteomes" id="UP001642540">
    <property type="component" value="Unassembled WGS sequence"/>
</dbReference>
<dbReference type="Pfam" id="PF01423">
    <property type="entry name" value="LSM"/>
    <property type="match status" value="1"/>
</dbReference>
<evidence type="ECO:0000256" key="2">
    <source>
        <dbReference type="ARBA" id="ARBA00004496"/>
    </source>
</evidence>
<keyword evidence="8 11" id="KW-0508">mRNA splicing</keyword>
<evidence type="ECO:0000313" key="14">
    <source>
        <dbReference type="Proteomes" id="UP001642540"/>
    </source>
</evidence>
<keyword evidence="5 11" id="KW-0507">mRNA processing</keyword>
<comment type="function">
    <text evidence="11">Plays a role in pre-mRNA splicing as a core component of the spliceosomal U1, U2, U4 and U5 small nuclear ribonucleoproteins (snRNPs), the building blocks of the spliceosome.</text>
</comment>
<evidence type="ECO:0000256" key="8">
    <source>
        <dbReference type="ARBA" id="ARBA00023187"/>
    </source>
</evidence>
<dbReference type="CDD" id="cd01718">
    <property type="entry name" value="Sm_E"/>
    <property type="match status" value="1"/>
</dbReference>
<reference evidence="13 14" key="1">
    <citation type="submission" date="2024-08" db="EMBL/GenBank/DDBJ databases">
        <authorList>
            <person name="Cucini C."/>
            <person name="Frati F."/>
        </authorList>
    </citation>
    <scope>NUCLEOTIDE SEQUENCE [LARGE SCALE GENOMIC DNA]</scope>
</reference>
<keyword evidence="10 11" id="KW-0687">Ribonucleoprotein</keyword>
<dbReference type="InterPro" id="IPR010920">
    <property type="entry name" value="LSM_dom_sf"/>
</dbReference>
<evidence type="ECO:0000256" key="3">
    <source>
        <dbReference type="ARBA" id="ARBA00006850"/>
    </source>
</evidence>
<dbReference type="InterPro" id="IPR001163">
    <property type="entry name" value="Sm_dom_euk/arc"/>
</dbReference>
<keyword evidence="7 11" id="KW-0694">RNA-binding</keyword>
<sequence>MTMAYKQPMHKVQKVMIQPINLIFRHLQNRTRVSVWLHERDDLRVEGVVVGFDEFMNLVLDNAEEVAKRKTETKRKAIGRIMLKGDNVSLIQPIVVDSGELNAA</sequence>
<evidence type="ECO:0000256" key="5">
    <source>
        <dbReference type="ARBA" id="ARBA00022664"/>
    </source>
</evidence>
<comment type="similarity">
    <text evidence="3 11">Belongs to the snRNP Sm proteins family.</text>
</comment>